<dbReference type="AlphaFoldDB" id="A0A645BBQ3"/>
<name>A0A645BBQ3_9ZZZZ</name>
<accession>A0A645BBQ3</accession>
<evidence type="ECO:0008006" key="2">
    <source>
        <dbReference type="Google" id="ProtNLM"/>
    </source>
</evidence>
<dbReference type="EMBL" id="VSSQ01018682">
    <property type="protein sequence ID" value="MPM62091.1"/>
    <property type="molecule type" value="Genomic_DNA"/>
</dbReference>
<dbReference type="Pfam" id="PF13707">
    <property type="entry name" value="RloB"/>
    <property type="match status" value="1"/>
</dbReference>
<organism evidence="1">
    <name type="scientific">bioreactor metagenome</name>
    <dbReference type="NCBI Taxonomy" id="1076179"/>
    <lineage>
        <taxon>unclassified sequences</taxon>
        <taxon>metagenomes</taxon>
        <taxon>ecological metagenomes</taxon>
    </lineage>
</organism>
<proteinExistence type="predicted"/>
<reference evidence="1" key="1">
    <citation type="submission" date="2019-08" db="EMBL/GenBank/DDBJ databases">
        <authorList>
            <person name="Kucharzyk K."/>
            <person name="Murdoch R.W."/>
            <person name="Higgins S."/>
            <person name="Loffler F."/>
        </authorList>
    </citation>
    <scope>NUCLEOTIDE SEQUENCE</scope>
</reference>
<gene>
    <name evidence="1" type="ORF">SDC9_108957</name>
</gene>
<protein>
    <recommendedName>
        <fullName evidence="2">RloB domain-containing protein</fullName>
    </recommendedName>
</protein>
<evidence type="ECO:0000313" key="1">
    <source>
        <dbReference type="EMBL" id="MPM62091.1"/>
    </source>
</evidence>
<dbReference type="InterPro" id="IPR025591">
    <property type="entry name" value="RloB"/>
</dbReference>
<comment type="caution">
    <text evidence="1">The sequence shown here is derived from an EMBL/GenBank/DDBJ whole genome shotgun (WGS) entry which is preliminary data.</text>
</comment>
<sequence>MGRKAKERNPIPTFVFVVDGETEIWYLQMLKHNERKIRLNIKPEIPQKKRLNDQFELVCELANSEYNRVFWIVDLDTIIKESKEVAPGVKTPLSSFHEMKSKLLVKFQNVQVIVNNPCLEFWFLLHFNPTSKYYQRCSDATRELKKHFHRYKKTEEFFKKKNNDIYLQLKPHLRYAIENAAALDPFDKENPEKAICEMHELFMCEELKSCLENKTNNSHGP</sequence>